<feature type="compositionally biased region" description="Acidic residues" evidence="3">
    <location>
        <begin position="596"/>
        <end position="606"/>
    </location>
</feature>
<keyword evidence="2" id="KW-0677">Repeat</keyword>
<accession>A0A6M0CD01</accession>
<gene>
    <name evidence="6" type="ORF">GWK10_00005</name>
</gene>
<dbReference type="InterPro" id="IPR008979">
    <property type="entry name" value="Galactose-bd-like_sf"/>
</dbReference>
<feature type="transmembrane region" description="Helical" evidence="4">
    <location>
        <begin position="21"/>
        <end position="37"/>
    </location>
</feature>
<dbReference type="SMART" id="SM00089">
    <property type="entry name" value="PKD"/>
    <property type="match status" value="2"/>
</dbReference>
<dbReference type="Pfam" id="PF11721">
    <property type="entry name" value="Malectin"/>
    <property type="match status" value="1"/>
</dbReference>
<dbReference type="Pfam" id="PF18911">
    <property type="entry name" value="PKD_4"/>
    <property type="match status" value="2"/>
</dbReference>
<dbReference type="Gene3D" id="2.120.10.80">
    <property type="entry name" value="Kelch-type beta propeller"/>
    <property type="match status" value="2"/>
</dbReference>
<protein>
    <submittedName>
        <fullName evidence="6">PKD domain-containing protein</fullName>
    </submittedName>
</protein>
<evidence type="ECO:0000313" key="6">
    <source>
        <dbReference type="EMBL" id="NER15571.1"/>
    </source>
</evidence>
<name>A0A6M0CD01_9FLAO</name>
<dbReference type="InterPro" id="IPR000601">
    <property type="entry name" value="PKD_dom"/>
</dbReference>
<feature type="non-terminal residue" evidence="6">
    <location>
        <position position="1937"/>
    </location>
</feature>
<feature type="region of interest" description="Disordered" evidence="3">
    <location>
        <begin position="592"/>
        <end position="653"/>
    </location>
</feature>
<dbReference type="InterPro" id="IPR022409">
    <property type="entry name" value="PKD/Chitinase_dom"/>
</dbReference>
<dbReference type="PANTHER" id="PTHR46344">
    <property type="entry name" value="OS02G0202900 PROTEIN"/>
    <property type="match status" value="1"/>
</dbReference>
<keyword evidence="1" id="KW-0880">Kelch repeat</keyword>
<dbReference type="RefSeq" id="WP_164028851.1">
    <property type="nucleotide sequence ID" value="NZ_JAABOQ010000001.1"/>
</dbReference>
<dbReference type="PANTHER" id="PTHR46344:SF27">
    <property type="entry name" value="KELCH REPEAT SUPERFAMILY PROTEIN"/>
    <property type="match status" value="1"/>
</dbReference>
<feature type="domain" description="PKD" evidence="5">
    <location>
        <begin position="1203"/>
        <end position="1283"/>
    </location>
</feature>
<dbReference type="Proteomes" id="UP000474296">
    <property type="component" value="Unassembled WGS sequence"/>
</dbReference>
<dbReference type="InterPro" id="IPR021720">
    <property type="entry name" value="Malectin_dom"/>
</dbReference>
<dbReference type="Pfam" id="PF01344">
    <property type="entry name" value="Kelch_1"/>
    <property type="match status" value="1"/>
</dbReference>
<dbReference type="InterPro" id="IPR035986">
    <property type="entry name" value="PKD_dom_sf"/>
</dbReference>
<evidence type="ECO:0000256" key="3">
    <source>
        <dbReference type="SAM" id="MobiDB-lite"/>
    </source>
</evidence>
<dbReference type="InterPro" id="IPR011042">
    <property type="entry name" value="6-blade_b-propeller_TolB-like"/>
</dbReference>
<feature type="domain" description="PKD" evidence="5">
    <location>
        <begin position="1808"/>
        <end position="1893"/>
    </location>
</feature>
<dbReference type="Gene3D" id="2.120.10.30">
    <property type="entry name" value="TolB, C-terminal domain"/>
    <property type="match status" value="1"/>
</dbReference>
<keyword evidence="4" id="KW-1133">Transmembrane helix</keyword>
<feature type="compositionally biased region" description="Polar residues" evidence="3">
    <location>
        <begin position="609"/>
        <end position="630"/>
    </location>
</feature>
<evidence type="ECO:0000259" key="5">
    <source>
        <dbReference type="PROSITE" id="PS50093"/>
    </source>
</evidence>
<dbReference type="Gene3D" id="2.60.40.10">
    <property type="entry name" value="Immunoglobulins"/>
    <property type="match status" value="4"/>
</dbReference>
<evidence type="ECO:0000313" key="7">
    <source>
        <dbReference type="Proteomes" id="UP000474296"/>
    </source>
</evidence>
<comment type="caution">
    <text evidence="6">The sequence shown here is derived from an EMBL/GenBank/DDBJ whole genome shotgun (WGS) entry which is preliminary data.</text>
</comment>
<proteinExistence type="predicted"/>
<dbReference type="PROSITE" id="PS50093">
    <property type="entry name" value="PKD"/>
    <property type="match status" value="2"/>
</dbReference>
<dbReference type="SMART" id="SM00612">
    <property type="entry name" value="Kelch"/>
    <property type="match status" value="5"/>
</dbReference>
<dbReference type="Gene3D" id="2.60.120.430">
    <property type="entry name" value="Galactose-binding lectin"/>
    <property type="match status" value="1"/>
</dbReference>
<keyword evidence="7" id="KW-1185">Reference proteome</keyword>
<dbReference type="SUPFAM" id="SSF117281">
    <property type="entry name" value="Kelch motif"/>
    <property type="match status" value="1"/>
</dbReference>
<keyword evidence="4" id="KW-0812">Transmembrane</keyword>
<dbReference type="InterPro" id="IPR006652">
    <property type="entry name" value="Kelch_1"/>
</dbReference>
<feature type="compositionally biased region" description="Acidic residues" evidence="3">
    <location>
        <begin position="631"/>
        <end position="648"/>
    </location>
</feature>
<dbReference type="EMBL" id="JAABOQ010000001">
    <property type="protein sequence ID" value="NER15571.1"/>
    <property type="molecule type" value="Genomic_DNA"/>
</dbReference>
<reference evidence="6 7" key="1">
    <citation type="submission" date="2020-01" db="EMBL/GenBank/DDBJ databases">
        <title>Spongiivirga citrea KCTC 32990T.</title>
        <authorList>
            <person name="Wang G."/>
        </authorList>
    </citation>
    <scope>NUCLEOTIDE SEQUENCE [LARGE SCALE GENOMIC DNA]</scope>
    <source>
        <strain evidence="6 7">KCTC 32990</strain>
    </source>
</reference>
<evidence type="ECO:0000256" key="4">
    <source>
        <dbReference type="SAM" id="Phobius"/>
    </source>
</evidence>
<dbReference type="InterPro" id="IPR013783">
    <property type="entry name" value="Ig-like_fold"/>
</dbReference>
<dbReference type="CDD" id="cd00146">
    <property type="entry name" value="PKD"/>
    <property type="match status" value="2"/>
</dbReference>
<evidence type="ECO:0000256" key="1">
    <source>
        <dbReference type="ARBA" id="ARBA00022441"/>
    </source>
</evidence>
<dbReference type="InterPro" id="IPR015915">
    <property type="entry name" value="Kelch-typ_b-propeller"/>
</dbReference>
<dbReference type="SUPFAM" id="SSF49299">
    <property type="entry name" value="PKD domain"/>
    <property type="match status" value="3"/>
</dbReference>
<sequence>MNKHEQIGFCKRCTKSKLKKIYYTFLLTFFTFSLWGQQINFGSTGLVGESVINPTSLEFGPNGKLYVSQQNGIIWEFTIERDDATPGSGTYTVIESNSISLVQTETPNHNDDGTINTSNTRQITGLLTAGTAQNPILYVTSSDSRIGGGGGAGNDTNLDTNSGVISRLTWNGSSWDKVDLVRGLPRCEENHSTNGLDLFTLNGNTYLLVQQGGNTNQGSPSNNFAGSTEFYLAGALLIVNVTQLEQIESQNGGPYIDSRQGSTAYIYDLPTVDDPERINIDNTSPSFPYPLGHPMYNATIDLGDPFGGNNGLNQAFSETGGPVQIFSPGYRNAYDIVITEGGLIYTGDNGPNGGWGGTPRIYDSNGNLKGQHYNTTYEPQNGDYVTNEFNIENGRTHGDALHYVGTINDANGTYYGGHPVPIRAFPEQAGVYKYEYNGTDWDNNGSYNWADIIQGVSGYFNTNFTIADFPNDTRQGEYLADNSNPTKVNILDVVNSSTNGICEYTATNFSGVMQGDILTASFNGNINRYSLNAAGDGTTLIDNGFLSGFGNIPLDVIAQGDNDPFPGTIWAATYGADNITIFEPNDFGDCFQPGDTEYDPLADYDGDGYTNQDEIDNGTNHCSAGSSPNDNDGDLISDLNDPDDDNDGIPDLQDAFSIDAQNGTNKNLPVLHPFWNNDPGTGFLGLGFMGLMLDPNGATDYLTQFDIDNMSFGGAGGKATVDAVTSGTAEAGSNTQQYAFQFGVNVDSNSNTFTVHSKIETPFGGVPPLVGQSYGIYIGNGDQDNYLKVALMNGVNPGDSVDGIEVTLEENGIVTSNTYDIPNLLAATGVDIYISINPSQNSAQVFYSLNSGLDITSLGGPITIPASFLDASDNKGMAVGLIATSGSSSSPYIATWDFINITEDQPSALVATPSSLDFGQLDINSSAAELNITVVNQGGPADGPIDVSAINITGFDASLFSTSASVPFAVGAGSERIVPITVSPDDIQGLRQANLEIVHSGQNSPLIIPLSVTLAEPVITGPLVRISVGSLSAVTATDDGPDWESNPNNGAYNGVSYSVNTGSNANSSIQYANRHSSIPAYIDQATFGGLFNRERYDVASGEEMEFTIPVQNGTYTVNLFMANNYGGTANPGDRIFDILVEGVVVEDNLDLVATYGHKVAVMLSYPATVTDGVLSVSFGHVVENPLINAIEILGGGSSVNQAPSAIAGATPLSGETPLEVTFTGSGSTDDNGIVSYSWDFGDGGSSTDADPVYSYTGIGVFSATLTVTDGGGLSDSASVQITVNDVNSGPLTIDPIADQFNNVNDTPTVSASASGGDPNENVTYSITGQPAGVTIEPTNGQIIGVIQQAALTGGPNSDGVHTVTVTAAKPGSVDVSTQFSWTISPSGTLAWFDKDEDENYTARHECSFVQAGDKFIMFGGRENARTLDIYDYGTNTWASLTNSAPIEFNHFQAVEYQGLIWVIGAFKDNNFPDEVPEDHIWSFNPATQEWIQGPEIPQSRKRGSTGLVVNNDKFYILAGNTNGHSGGFVPWFDEYDPATGIWTALQDAPRARDHFHAAVIDGKLYAASGRLSGGTGGVFGPVIPEVDVYDFSTSTWSTLPVGQNLPTPRAAAVVTNFQNKLLVAGGEVPGIITTALTTTEIYDPVTGSWDTGTDLNHGRHGTQGIVSGNGVFVAAGSPNRGGGNQKNMEFYGEDSPTGAPSIASILNADASVQFTPGEQKNTLVNISGGNIGIIIKSISIAGTDASEFSIQSGDLTNALLNANSQHTINIVHTGSQSNRTADLIISYNDSSTHTITLNVSDSGANQAPVAVANATPQSGLVPLQVTFTGSSSTDDVGITSYAWNFQDGNTSNLADPTHTFNNIGTYNVTLTVTDGEGLTDSTIVTIVVDSIPVNQPPVAIASATPLSGTVPLEVSFTGSNSTDDVGITSYSWNFQDG</sequence>
<evidence type="ECO:0000256" key="2">
    <source>
        <dbReference type="ARBA" id="ARBA00022737"/>
    </source>
</evidence>
<organism evidence="6 7">
    <name type="scientific">Spongiivirga citrea</name>
    <dbReference type="NCBI Taxonomy" id="1481457"/>
    <lineage>
        <taxon>Bacteria</taxon>
        <taxon>Pseudomonadati</taxon>
        <taxon>Bacteroidota</taxon>
        <taxon>Flavobacteriia</taxon>
        <taxon>Flavobacteriales</taxon>
        <taxon>Flavobacteriaceae</taxon>
        <taxon>Spongiivirga</taxon>
    </lineage>
</organism>
<keyword evidence="4" id="KW-0472">Membrane</keyword>
<dbReference type="SUPFAM" id="SSF49785">
    <property type="entry name" value="Galactose-binding domain-like"/>
    <property type="match status" value="1"/>
</dbReference>